<evidence type="ECO:0000313" key="10">
    <source>
        <dbReference type="EMBL" id="TDZ17875.1"/>
    </source>
</evidence>
<evidence type="ECO:0000256" key="3">
    <source>
        <dbReference type="ARBA" id="ARBA00022989"/>
    </source>
</evidence>
<feature type="chain" id="PRO_5019732490" description="N-acetyltransferase domain-containing protein" evidence="8">
    <location>
        <begin position="25"/>
        <end position="757"/>
    </location>
</feature>
<evidence type="ECO:0000256" key="6">
    <source>
        <dbReference type="SAM" id="MobiDB-lite"/>
    </source>
</evidence>
<evidence type="ECO:0000256" key="5">
    <source>
        <dbReference type="ARBA" id="ARBA00038359"/>
    </source>
</evidence>
<dbReference type="Pfam" id="PF20684">
    <property type="entry name" value="Fung_rhodopsin"/>
    <property type="match status" value="1"/>
</dbReference>
<dbReference type="CDD" id="cd04301">
    <property type="entry name" value="NAT_SF"/>
    <property type="match status" value="1"/>
</dbReference>
<organism evidence="10 11">
    <name type="scientific">Colletotrichum orbiculare (strain 104-T / ATCC 96160 / CBS 514.97 / LARS 414 / MAFF 240422)</name>
    <name type="common">Cucumber anthracnose fungus</name>
    <name type="synonym">Colletotrichum lagenarium</name>
    <dbReference type="NCBI Taxonomy" id="1213857"/>
    <lineage>
        <taxon>Eukaryota</taxon>
        <taxon>Fungi</taxon>
        <taxon>Dikarya</taxon>
        <taxon>Ascomycota</taxon>
        <taxon>Pezizomycotina</taxon>
        <taxon>Sordariomycetes</taxon>
        <taxon>Hypocreomycetidae</taxon>
        <taxon>Glomerellales</taxon>
        <taxon>Glomerellaceae</taxon>
        <taxon>Colletotrichum</taxon>
        <taxon>Colletotrichum orbiculare species complex</taxon>
    </lineage>
</organism>
<comment type="subcellular location">
    <subcellularLocation>
        <location evidence="1">Membrane</location>
        <topology evidence="1">Multi-pass membrane protein</topology>
    </subcellularLocation>
</comment>
<dbReference type="Proteomes" id="UP000014480">
    <property type="component" value="Unassembled WGS sequence"/>
</dbReference>
<feature type="transmembrane region" description="Helical" evidence="7">
    <location>
        <begin position="153"/>
        <end position="172"/>
    </location>
</feature>
<evidence type="ECO:0000313" key="11">
    <source>
        <dbReference type="Proteomes" id="UP000014480"/>
    </source>
</evidence>
<name>A0A484FJR8_COLOR</name>
<feature type="transmembrane region" description="Helical" evidence="7">
    <location>
        <begin position="233"/>
        <end position="255"/>
    </location>
</feature>
<dbReference type="InterPro" id="IPR052337">
    <property type="entry name" value="SAT4-like"/>
</dbReference>
<reference evidence="11" key="2">
    <citation type="journal article" date="2019" name="Mol. Plant Microbe Interact.">
        <title>Genome sequence resources for four phytopathogenic fungi from the Colletotrichum orbiculare species complex.</title>
        <authorList>
            <person name="Gan P."/>
            <person name="Tsushima A."/>
            <person name="Narusaka M."/>
            <person name="Narusaka Y."/>
            <person name="Takano Y."/>
            <person name="Kubo Y."/>
            <person name="Shirasu K."/>
        </authorList>
    </citation>
    <scope>GENOME REANNOTATION</scope>
    <source>
        <strain evidence="11">104-T / ATCC 96160 / CBS 514.97 / LARS 414 / MAFF 240422</strain>
    </source>
</reference>
<dbReference type="InterPro" id="IPR049326">
    <property type="entry name" value="Rhodopsin_dom_fungi"/>
</dbReference>
<keyword evidence="8" id="KW-0732">Signal</keyword>
<keyword evidence="2 7" id="KW-0812">Transmembrane</keyword>
<feature type="domain" description="N-acetyltransferase" evidence="9">
    <location>
        <begin position="592"/>
        <end position="757"/>
    </location>
</feature>
<evidence type="ECO:0000256" key="2">
    <source>
        <dbReference type="ARBA" id="ARBA00022692"/>
    </source>
</evidence>
<protein>
    <recommendedName>
        <fullName evidence="9">N-acetyltransferase domain-containing protein</fullName>
    </recommendedName>
</protein>
<keyword evidence="4 7" id="KW-0472">Membrane</keyword>
<dbReference type="GO" id="GO:0016747">
    <property type="term" value="F:acyltransferase activity, transferring groups other than amino-acyl groups"/>
    <property type="evidence" value="ECO:0007669"/>
    <property type="project" value="InterPro"/>
</dbReference>
<dbReference type="EMBL" id="AMCV02000026">
    <property type="protein sequence ID" value="TDZ17875.1"/>
    <property type="molecule type" value="Genomic_DNA"/>
</dbReference>
<feature type="compositionally biased region" description="Basic and acidic residues" evidence="6">
    <location>
        <begin position="468"/>
        <end position="484"/>
    </location>
</feature>
<keyword evidence="11" id="KW-1185">Reference proteome</keyword>
<dbReference type="AlphaFoldDB" id="A0A484FJR8"/>
<comment type="similarity">
    <text evidence="5">Belongs to the SAT4 family.</text>
</comment>
<feature type="compositionally biased region" description="Polar residues" evidence="6">
    <location>
        <begin position="398"/>
        <end position="421"/>
    </location>
</feature>
<reference evidence="11" key="1">
    <citation type="journal article" date="2013" name="New Phytol.">
        <title>Comparative genomic and transcriptomic analyses reveal the hemibiotrophic stage shift of Colletotrichum fungi.</title>
        <authorList>
            <person name="Gan P."/>
            <person name="Ikeda K."/>
            <person name="Irieda H."/>
            <person name="Narusaka M."/>
            <person name="O'Connell R.J."/>
            <person name="Narusaka Y."/>
            <person name="Takano Y."/>
            <person name="Kubo Y."/>
            <person name="Shirasu K."/>
        </authorList>
    </citation>
    <scope>NUCLEOTIDE SEQUENCE [LARGE SCALE GENOMIC DNA]</scope>
    <source>
        <strain evidence="11">104-T / ATCC 96160 / CBS 514.97 / LARS 414 / MAFF 240422</strain>
    </source>
</reference>
<evidence type="ECO:0000256" key="7">
    <source>
        <dbReference type="SAM" id="Phobius"/>
    </source>
</evidence>
<dbReference type="PROSITE" id="PS51186">
    <property type="entry name" value="GNAT"/>
    <property type="match status" value="1"/>
</dbReference>
<dbReference type="InterPro" id="IPR016181">
    <property type="entry name" value="Acyl_CoA_acyltransferase"/>
</dbReference>
<proteinExistence type="inferred from homology"/>
<feature type="region of interest" description="Disordered" evidence="6">
    <location>
        <begin position="392"/>
        <end position="484"/>
    </location>
</feature>
<feature type="signal peptide" evidence="8">
    <location>
        <begin position="1"/>
        <end position="24"/>
    </location>
</feature>
<feature type="transmembrane region" description="Helical" evidence="7">
    <location>
        <begin position="356"/>
        <end position="376"/>
    </location>
</feature>
<keyword evidence="3 7" id="KW-1133">Transmembrane helix</keyword>
<comment type="caution">
    <text evidence="10">The sequence shown here is derived from an EMBL/GenBank/DDBJ whole genome shotgun (WGS) entry which is preliminary data.</text>
</comment>
<sequence>MRPTTSSHLVCWIVILTSLRASLGFQVSDSANYSSWTFPSCWAPCLREWCGNSGSDSQIINDTTCICTSRVRKVLVDIRDDCLEHRSTCGSPEFWTGFRVYSDKCGIGKWPDIFDNNPSYVLHTGIALAVQTVFLGSRIACKVYRFIPWGPEDTVILMAYVLSVVLVPLSAIKAKVGSLSNYWVLNFENIATFTKVNIAYNIFCAVSLGLVKMSIVFFFLRIFNTCSDRYKKILYGTIIFIACLTASFIFAQLLMCNRLSCLWNHSGEPWAGCVCHDIWEGEGGYPATNAALDVWLIILPTKQVFQTRWRWKQKWHAAVMFSLGFITLTTAIMRVVSVRARLTVPGRDPLDLQLWYALESATAFTVACAPYVRLMMVRKIIPWTQKTMQSFFLPPNQPSTSNQTMIRRTTSQDPESDNASINGEDRSPQLVDIGGLLSASDGPSRLEKGEQPSENTSAQGPDEIGSSAEKEHGKDVEVHEAPALRGPDYETLRRYGFVTDAGNAAARSSYYNISTVSFNPRAAPITMSFSISGVTFSDAASVSKNNMTAFYRTDAHWRALWGSTTLEEIISGAAGRMPQGLASNREKKRHLKAVDDVSGDVVGYARWILPDDDDRIAWPEALVREPTAAESARFEADYQAHTDDGRIPGMDWRLQSALGVPLEEAEMELMKTQEGPFLVLDYLTVHPDHRRKGVATALVKKGLEQADAVGIKVWVMATMAAQPMYEKLGFQHLRTVETSVTDFHIDEPHRKAFLLKR</sequence>
<dbReference type="InterPro" id="IPR000182">
    <property type="entry name" value="GNAT_dom"/>
</dbReference>
<dbReference type="PANTHER" id="PTHR33048">
    <property type="entry name" value="PTH11-LIKE INTEGRAL MEMBRANE PROTEIN (AFU_ORTHOLOGUE AFUA_5G11245)"/>
    <property type="match status" value="1"/>
</dbReference>
<evidence type="ECO:0000259" key="9">
    <source>
        <dbReference type="PROSITE" id="PS51186"/>
    </source>
</evidence>
<dbReference type="Gene3D" id="3.40.630.30">
    <property type="match status" value="1"/>
</dbReference>
<dbReference type="STRING" id="1213857.A0A484FJR8"/>
<dbReference type="Pfam" id="PF00583">
    <property type="entry name" value="Acetyltransf_1"/>
    <property type="match status" value="1"/>
</dbReference>
<dbReference type="OrthoDB" id="61113at2759"/>
<gene>
    <name evidence="10" type="ORF">Cob_v009166</name>
</gene>
<feature type="transmembrane region" description="Helical" evidence="7">
    <location>
        <begin position="198"/>
        <end position="221"/>
    </location>
</feature>
<evidence type="ECO:0000256" key="8">
    <source>
        <dbReference type="SAM" id="SignalP"/>
    </source>
</evidence>
<dbReference type="PANTHER" id="PTHR33048:SF47">
    <property type="entry name" value="INTEGRAL MEMBRANE PROTEIN-RELATED"/>
    <property type="match status" value="1"/>
</dbReference>
<dbReference type="GO" id="GO:0016020">
    <property type="term" value="C:membrane"/>
    <property type="evidence" value="ECO:0007669"/>
    <property type="project" value="UniProtKB-SubCell"/>
</dbReference>
<dbReference type="SUPFAM" id="SSF55729">
    <property type="entry name" value="Acyl-CoA N-acyltransferases (Nat)"/>
    <property type="match status" value="1"/>
</dbReference>
<evidence type="ECO:0000256" key="1">
    <source>
        <dbReference type="ARBA" id="ARBA00004141"/>
    </source>
</evidence>
<accession>A0A484FJR8</accession>
<evidence type="ECO:0000256" key="4">
    <source>
        <dbReference type="ARBA" id="ARBA00023136"/>
    </source>
</evidence>
<feature type="transmembrane region" description="Helical" evidence="7">
    <location>
        <begin position="120"/>
        <end position="141"/>
    </location>
</feature>
<feature type="transmembrane region" description="Helical" evidence="7">
    <location>
        <begin position="317"/>
        <end position="336"/>
    </location>
</feature>